<dbReference type="SUPFAM" id="SSF81324">
    <property type="entry name" value="Voltage-gated potassium channels"/>
    <property type="match status" value="1"/>
</dbReference>
<keyword evidence="6" id="KW-1185">Reference proteome</keyword>
<dbReference type="InterPro" id="IPR036291">
    <property type="entry name" value="NAD(P)-bd_dom_sf"/>
</dbReference>
<dbReference type="InterPro" id="IPR006037">
    <property type="entry name" value="RCK_C"/>
</dbReference>
<feature type="domain" description="RCK N-terminal" evidence="3">
    <location>
        <begin position="107"/>
        <end position="223"/>
    </location>
</feature>
<dbReference type="Pfam" id="PF02080">
    <property type="entry name" value="TrkA_C"/>
    <property type="match status" value="1"/>
</dbReference>
<proteinExistence type="predicted"/>
<dbReference type="STRING" id="1156395.DBT_1618"/>
<dbReference type="InterPro" id="IPR003148">
    <property type="entry name" value="RCK_N"/>
</dbReference>
<dbReference type="OrthoDB" id="9781411at2"/>
<evidence type="ECO:0000313" key="5">
    <source>
        <dbReference type="EMBL" id="OCC15132.1"/>
    </source>
</evidence>
<keyword evidence="2" id="KW-1133">Transmembrane helix</keyword>
<dbReference type="Gene3D" id="1.10.287.70">
    <property type="match status" value="1"/>
</dbReference>
<dbReference type="SUPFAM" id="SSF51735">
    <property type="entry name" value="NAD(P)-binding Rossmann-fold domains"/>
    <property type="match status" value="1"/>
</dbReference>
<gene>
    <name evidence="5" type="ORF">DBT_1618</name>
</gene>
<dbReference type="RefSeq" id="WP_067618706.1">
    <property type="nucleotide sequence ID" value="NZ_MAGO01000007.1"/>
</dbReference>
<comment type="caution">
    <text evidence="5">The sequence shown here is derived from an EMBL/GenBank/DDBJ whole genome shotgun (WGS) entry which is preliminary data.</text>
</comment>
<name>A0A1B9F5E0_9BACT</name>
<organism evidence="5 6">
    <name type="scientific">Dissulfuribacter thermophilus</name>
    <dbReference type="NCBI Taxonomy" id="1156395"/>
    <lineage>
        <taxon>Bacteria</taxon>
        <taxon>Pseudomonadati</taxon>
        <taxon>Thermodesulfobacteriota</taxon>
        <taxon>Dissulfuribacteria</taxon>
        <taxon>Dissulfuribacterales</taxon>
        <taxon>Dissulfuribacteraceae</taxon>
        <taxon>Dissulfuribacter</taxon>
    </lineage>
</organism>
<dbReference type="PANTHER" id="PTHR43833">
    <property type="entry name" value="POTASSIUM CHANNEL PROTEIN 2-RELATED-RELATED"/>
    <property type="match status" value="1"/>
</dbReference>
<feature type="transmembrane region" description="Helical" evidence="2">
    <location>
        <begin position="61"/>
        <end position="86"/>
    </location>
</feature>
<reference evidence="5 6" key="1">
    <citation type="submission" date="2016-06" db="EMBL/GenBank/DDBJ databases">
        <title>Respiratory ammonification of nitrate coupled to the oxidation of elemental sulfur in deep-sea autotrophic thermophilic bacteria.</title>
        <authorList>
            <person name="Slobodkina G.B."/>
            <person name="Mardanov A.V."/>
            <person name="Ravin N.V."/>
            <person name="Frolova A.A."/>
            <person name="Viryasiv M.B."/>
            <person name="Chernyh N.A."/>
            <person name="Bonch-Osmolovskaya E.A."/>
            <person name="Slobodkin A.I."/>
        </authorList>
    </citation>
    <scope>NUCLEOTIDE SEQUENCE [LARGE SCALE GENOMIC DNA]</scope>
    <source>
        <strain evidence="5 6">S69</strain>
    </source>
</reference>
<evidence type="ECO:0000313" key="6">
    <source>
        <dbReference type="Proteomes" id="UP000093080"/>
    </source>
</evidence>
<evidence type="ECO:0000259" key="3">
    <source>
        <dbReference type="PROSITE" id="PS51201"/>
    </source>
</evidence>
<dbReference type="PATRIC" id="fig|1156395.6.peg.1634"/>
<dbReference type="PROSITE" id="PS51201">
    <property type="entry name" value="RCK_N"/>
    <property type="match status" value="1"/>
</dbReference>
<dbReference type="EMBL" id="MAGO01000007">
    <property type="protein sequence ID" value="OCC15132.1"/>
    <property type="molecule type" value="Genomic_DNA"/>
</dbReference>
<evidence type="ECO:0000259" key="4">
    <source>
        <dbReference type="PROSITE" id="PS51202"/>
    </source>
</evidence>
<dbReference type="GO" id="GO:0005886">
    <property type="term" value="C:plasma membrane"/>
    <property type="evidence" value="ECO:0007669"/>
    <property type="project" value="UniProtKB-SubCell"/>
</dbReference>
<evidence type="ECO:0000256" key="1">
    <source>
        <dbReference type="ARBA" id="ARBA00004651"/>
    </source>
</evidence>
<evidence type="ECO:0000256" key="2">
    <source>
        <dbReference type="SAM" id="Phobius"/>
    </source>
</evidence>
<keyword evidence="5" id="KW-0813">Transport</keyword>
<keyword evidence="5" id="KW-0407">Ion channel</keyword>
<keyword evidence="5" id="KW-0406">Ion transport</keyword>
<dbReference type="Pfam" id="PF07885">
    <property type="entry name" value="Ion_trans_2"/>
    <property type="match status" value="1"/>
</dbReference>
<feature type="transmembrane region" description="Helical" evidence="2">
    <location>
        <begin position="7"/>
        <end position="28"/>
    </location>
</feature>
<keyword evidence="2" id="KW-0812">Transmembrane</keyword>
<comment type="subcellular location">
    <subcellularLocation>
        <location evidence="1">Cell membrane</location>
        <topology evidence="1">Multi-pass membrane protein</topology>
    </subcellularLocation>
</comment>
<keyword evidence="2" id="KW-0472">Membrane</keyword>
<feature type="domain" description="RCK C-terminal" evidence="4">
    <location>
        <begin position="247"/>
        <end position="332"/>
    </location>
</feature>
<dbReference type="InterPro" id="IPR050721">
    <property type="entry name" value="Trk_Ktr_HKT_K-transport"/>
</dbReference>
<accession>A0A1B9F5E0</accession>
<dbReference type="PANTHER" id="PTHR43833:SF9">
    <property type="entry name" value="POTASSIUM CHANNEL PROTEIN YUGO-RELATED"/>
    <property type="match status" value="1"/>
</dbReference>
<dbReference type="GO" id="GO:0006813">
    <property type="term" value="P:potassium ion transport"/>
    <property type="evidence" value="ECO:0007669"/>
    <property type="project" value="InterPro"/>
</dbReference>
<dbReference type="InterPro" id="IPR036721">
    <property type="entry name" value="RCK_C_sf"/>
</dbReference>
<dbReference type="Pfam" id="PF02254">
    <property type="entry name" value="TrkA_N"/>
    <property type="match status" value="1"/>
</dbReference>
<dbReference type="InterPro" id="IPR013099">
    <property type="entry name" value="K_chnl_dom"/>
</dbReference>
<dbReference type="AlphaFoldDB" id="A0A1B9F5E0"/>
<dbReference type="GO" id="GO:0008324">
    <property type="term" value="F:monoatomic cation transmembrane transporter activity"/>
    <property type="evidence" value="ECO:0007669"/>
    <property type="project" value="InterPro"/>
</dbReference>
<sequence>MLGIKKIVILSLMVLGLWVLGTCGYVIIEGWGFRDALYMTAITLSTVGYGEVNPLSPSGQIFTIILIVLGVGLFFYGFSILFDAFLEGHVKGFLERKKMAKKLKDLNGHYIICGYGRIGSTIACTLSERGLPVVIIENDPDALEQIKKDGHLWVEGDATRDEVLKQARVEVAKGVVCVLKSDADNVYITITARWLNPGLLIVARASDPRAETKMIQAGADRVISPYEIGAKRMALAILQPTVTEFLDLAVHSAKFDLTIEQIEIKKGSMIEDKSIKESGLRQKYGVTVLAVQDPRKQLILSPDPEFVLKVGYILVALGPIEGLNRLKSIAKASDKT</sequence>
<dbReference type="PROSITE" id="PS51202">
    <property type="entry name" value="RCK_C"/>
    <property type="match status" value="1"/>
</dbReference>
<protein>
    <submittedName>
        <fullName evidence="5">Potassium channel protein</fullName>
    </submittedName>
</protein>
<dbReference type="SUPFAM" id="SSF116726">
    <property type="entry name" value="TrkA C-terminal domain-like"/>
    <property type="match status" value="1"/>
</dbReference>
<dbReference type="Proteomes" id="UP000093080">
    <property type="component" value="Unassembled WGS sequence"/>
</dbReference>
<dbReference type="Gene3D" id="3.40.50.720">
    <property type="entry name" value="NAD(P)-binding Rossmann-like Domain"/>
    <property type="match status" value="1"/>
</dbReference>
<dbReference type="Gene3D" id="3.30.70.1450">
    <property type="entry name" value="Regulator of K+ conductance, C-terminal domain"/>
    <property type="match status" value="1"/>
</dbReference>